<gene>
    <name evidence="3" type="ORF">SODALDRAFT_279520</name>
</gene>
<dbReference type="SMART" id="SM00672">
    <property type="entry name" value="CAP10"/>
    <property type="match status" value="1"/>
</dbReference>
<dbReference type="STRING" id="1314773.A0A3N2PRI1"/>
<dbReference type="InterPro" id="IPR006598">
    <property type="entry name" value="CAP10"/>
</dbReference>
<dbReference type="RefSeq" id="XP_028464911.1">
    <property type="nucleotide sequence ID" value="XM_028608174.1"/>
</dbReference>
<accession>A0A3N2PRI1</accession>
<feature type="domain" description="Glycosyl transferase CAP10" evidence="2">
    <location>
        <begin position="400"/>
        <end position="603"/>
    </location>
</feature>
<organism evidence="3 4">
    <name type="scientific">Sodiomyces alkalinus (strain CBS 110278 / VKM F-3762 / F11)</name>
    <name type="common">Alkaliphilic filamentous fungus</name>
    <dbReference type="NCBI Taxonomy" id="1314773"/>
    <lineage>
        <taxon>Eukaryota</taxon>
        <taxon>Fungi</taxon>
        <taxon>Dikarya</taxon>
        <taxon>Ascomycota</taxon>
        <taxon>Pezizomycotina</taxon>
        <taxon>Sordariomycetes</taxon>
        <taxon>Hypocreomycetidae</taxon>
        <taxon>Glomerellales</taxon>
        <taxon>Plectosphaerellaceae</taxon>
        <taxon>Sodiomyces</taxon>
    </lineage>
</organism>
<dbReference type="GeneID" id="39576652"/>
<dbReference type="InterPro" id="IPR051091">
    <property type="entry name" value="O-Glucosyltr/Glycosyltrsf_90"/>
</dbReference>
<dbReference type="OrthoDB" id="541052at2759"/>
<sequence length="618" mass="70129">MFSLNGPIHNAFGWNQQKETSDDGSRPGHGFGRSRPGANDTNESHPIDDLIDEAQSAFRQLLGKRSVTLEQAAWRYRERRGRHPPPGFDAWFAAAVASDAVVVEEFFDRIHHDINPLWGLEPADLRRRTGHQASVIRVRAGNVQIDTDLEEPPHRLRQWAKLVAEMSPHIPDLDMPVNTMDESRVLVPWEQVDEYVAAEKRSRLFQPVHDAISEYSGLAADDAAAEAAAAAAAADKYDPHWIGGEVTKYWDHFRVACPPGSPARNLSALSSFNVPVDYPSGPPPGYTYRGYVRNFTASQDACFQPHLRGMHGTFVESISMSTTHDMVPLFGECKLPQNNELLIPGAVYLDDDLTTYSGGKARGGPWRQKKDGLVWRGVSSGARNKRHNWWHIHRHRFVQMLNGTAISAAEVNGTSQAKTFSLVPPDVYDLGVQVQGRLGEWVSSFADVGFVDILCDPPDFYHHWWKGKQRQKTCRFVAPYYSVADELPMAKQYAFKFLPDVDGNSFSGRYRAFLLSTSLPLKSTIYAEWHDSRLFPWVHFVPFDNSYMDIYGIMDYFLDGHDAEAERIADEGKAWAESVLRREDMRLYVWRLLLEYARVMDDNRDRLAFVDDWRGLTN</sequence>
<proteinExistence type="predicted"/>
<evidence type="ECO:0000313" key="4">
    <source>
        <dbReference type="Proteomes" id="UP000272025"/>
    </source>
</evidence>
<feature type="region of interest" description="Disordered" evidence="1">
    <location>
        <begin position="1"/>
        <end position="46"/>
    </location>
</feature>
<dbReference type="Proteomes" id="UP000272025">
    <property type="component" value="Unassembled WGS sequence"/>
</dbReference>
<keyword evidence="4" id="KW-1185">Reference proteome</keyword>
<dbReference type="PANTHER" id="PTHR12203">
    <property type="entry name" value="KDEL LYS-ASP-GLU-LEU CONTAINING - RELATED"/>
    <property type="match status" value="1"/>
</dbReference>
<name>A0A3N2PRI1_SODAK</name>
<evidence type="ECO:0000313" key="3">
    <source>
        <dbReference type="EMBL" id="ROT37105.1"/>
    </source>
</evidence>
<dbReference type="PANTHER" id="PTHR12203:SF22">
    <property type="entry name" value="CAPSULE ASSOCIATED PROTEIN"/>
    <property type="match status" value="1"/>
</dbReference>
<dbReference type="EMBL" id="ML119057">
    <property type="protein sequence ID" value="ROT37105.1"/>
    <property type="molecule type" value="Genomic_DNA"/>
</dbReference>
<evidence type="ECO:0000256" key="1">
    <source>
        <dbReference type="SAM" id="MobiDB-lite"/>
    </source>
</evidence>
<reference evidence="3 4" key="1">
    <citation type="journal article" date="2018" name="Mol. Ecol.">
        <title>The obligate alkalophilic soda-lake fungus Sodiomyces alkalinus has shifted to a protein diet.</title>
        <authorList>
            <person name="Grum-Grzhimaylo A.A."/>
            <person name="Falkoski D.L."/>
            <person name="van den Heuvel J."/>
            <person name="Valero-Jimenez C.A."/>
            <person name="Min B."/>
            <person name="Choi I.G."/>
            <person name="Lipzen A."/>
            <person name="Daum C.G."/>
            <person name="Aanen D.K."/>
            <person name="Tsang A."/>
            <person name="Henrissat B."/>
            <person name="Bilanenko E.N."/>
            <person name="de Vries R.P."/>
            <person name="van Kan J.A.L."/>
            <person name="Grigoriev I.V."/>
            <person name="Debets A.J.M."/>
        </authorList>
    </citation>
    <scope>NUCLEOTIDE SEQUENCE [LARGE SCALE GENOMIC DNA]</scope>
    <source>
        <strain evidence="3 4">F11</strain>
    </source>
</reference>
<dbReference type="AlphaFoldDB" id="A0A3N2PRI1"/>
<dbReference type="Pfam" id="PF05686">
    <property type="entry name" value="Glyco_transf_90"/>
    <property type="match status" value="1"/>
</dbReference>
<protein>
    <recommendedName>
        <fullName evidence="2">Glycosyl transferase CAP10 domain-containing protein</fullName>
    </recommendedName>
</protein>
<evidence type="ECO:0000259" key="2">
    <source>
        <dbReference type="SMART" id="SM00672"/>
    </source>
</evidence>